<evidence type="ECO:0000313" key="2">
    <source>
        <dbReference type="Proteomes" id="UP000742786"/>
    </source>
</evidence>
<reference evidence="1" key="1">
    <citation type="submission" date="2021-04" db="EMBL/GenBank/DDBJ databases">
        <authorList>
            <person name="Hornung B."/>
        </authorList>
    </citation>
    <scope>NUCLEOTIDE SEQUENCE</scope>
    <source>
        <strain evidence="1">G5G6</strain>
    </source>
</reference>
<gene>
    <name evidence="1" type="ORF">GTOL_11591</name>
</gene>
<protein>
    <submittedName>
        <fullName evidence="1">Uncharacterized protein</fullName>
    </submittedName>
</protein>
<keyword evidence="2" id="KW-1185">Reference proteome</keyword>
<name>A0A916J5B3_9PROT</name>
<dbReference type="Proteomes" id="UP000742786">
    <property type="component" value="Unassembled WGS sequence"/>
</dbReference>
<dbReference type="AlphaFoldDB" id="A0A916J5B3"/>
<organism evidence="1 2">
    <name type="scientific">Georgfuchsia toluolica</name>
    <dbReference type="NCBI Taxonomy" id="424218"/>
    <lineage>
        <taxon>Bacteria</taxon>
        <taxon>Pseudomonadati</taxon>
        <taxon>Pseudomonadota</taxon>
        <taxon>Betaproteobacteria</taxon>
        <taxon>Nitrosomonadales</taxon>
        <taxon>Sterolibacteriaceae</taxon>
        <taxon>Georgfuchsia</taxon>
    </lineage>
</organism>
<accession>A0A916J5B3</accession>
<proteinExistence type="predicted"/>
<comment type="caution">
    <text evidence="1">The sequence shown here is derived from an EMBL/GenBank/DDBJ whole genome shotgun (WGS) entry which is preliminary data.</text>
</comment>
<dbReference type="EMBL" id="CAJQUM010000001">
    <property type="protein sequence ID" value="CAG4883708.1"/>
    <property type="molecule type" value="Genomic_DNA"/>
</dbReference>
<sequence length="63" mass="6806">MAQGFAGRDQASYVEEIYCTCLIRLAINKASKSAASDGVGVRVPLPHQIGIQAYPRMSLNPLQ</sequence>
<evidence type="ECO:0000313" key="1">
    <source>
        <dbReference type="EMBL" id="CAG4883708.1"/>
    </source>
</evidence>